<organism evidence="2 3">
    <name type="scientific">Termititenax aidoneus</name>
    <dbReference type="NCBI Taxonomy" id="2218524"/>
    <lineage>
        <taxon>Bacteria</taxon>
        <taxon>Bacillati</taxon>
        <taxon>Candidatus Margulisiibacteriota</taxon>
        <taxon>Candidatus Termititenacia</taxon>
        <taxon>Candidatus Termititenacales</taxon>
        <taxon>Candidatus Termititenacaceae</taxon>
        <taxon>Candidatus Termititenax</taxon>
    </lineage>
</organism>
<dbReference type="Proteomes" id="UP000269352">
    <property type="component" value="Unassembled WGS sequence"/>
</dbReference>
<evidence type="ECO:0000313" key="3">
    <source>
        <dbReference type="Proteomes" id="UP000269352"/>
    </source>
</evidence>
<dbReference type="EMBL" id="BGZN01000109">
    <property type="protein sequence ID" value="GBR74936.1"/>
    <property type="molecule type" value="Genomic_DNA"/>
</dbReference>
<proteinExistence type="predicted"/>
<dbReference type="Gene3D" id="1.20.58.220">
    <property type="entry name" value="Phosphate transport system protein phou homolog 2, domain 2"/>
    <property type="match status" value="1"/>
</dbReference>
<sequence length="68" mass="7746">DEVDELRNQILRELVAYMSADTSTIERALHIIRMSGNLERIADLATNIGEEVVFITEGRVLKHHQGEK</sequence>
<comment type="caution">
    <text evidence="2">The sequence shown here is derived from an EMBL/GenBank/DDBJ whole genome shotgun (WGS) entry which is preliminary data.</text>
</comment>
<keyword evidence="3" id="KW-1185">Reference proteome</keyword>
<dbReference type="InterPro" id="IPR026022">
    <property type="entry name" value="PhoU_dom"/>
</dbReference>
<dbReference type="Pfam" id="PF01895">
    <property type="entry name" value="PhoU"/>
    <property type="match status" value="1"/>
</dbReference>
<name>A0A388TDC7_TERA1</name>
<reference evidence="2 3" key="1">
    <citation type="journal article" date="2019" name="ISME J.">
        <title>Genome analyses of uncultured TG2/ZB3 bacteria in 'Margulisbacteria' specifically attached to ectosymbiotic spirochetes of protists in the termite gut.</title>
        <authorList>
            <person name="Utami Y.D."/>
            <person name="Kuwahara H."/>
            <person name="Igai K."/>
            <person name="Murakami T."/>
            <person name="Sugaya K."/>
            <person name="Morikawa T."/>
            <person name="Nagura Y."/>
            <person name="Yuki M."/>
            <person name="Deevong P."/>
            <person name="Inoue T."/>
            <person name="Kihara K."/>
            <person name="Lo N."/>
            <person name="Yamada A."/>
            <person name="Ohkuma M."/>
            <person name="Hongoh Y."/>
        </authorList>
    </citation>
    <scope>NUCLEOTIDE SEQUENCE [LARGE SCALE GENOMIC DNA]</scope>
    <source>
        <strain evidence="2">NkOx7-01</strain>
    </source>
</reference>
<evidence type="ECO:0000313" key="2">
    <source>
        <dbReference type="EMBL" id="GBR74936.1"/>
    </source>
</evidence>
<evidence type="ECO:0000259" key="1">
    <source>
        <dbReference type="Pfam" id="PF01895"/>
    </source>
</evidence>
<dbReference type="SUPFAM" id="SSF109755">
    <property type="entry name" value="PhoU-like"/>
    <property type="match status" value="1"/>
</dbReference>
<feature type="non-terminal residue" evidence="2">
    <location>
        <position position="1"/>
    </location>
</feature>
<gene>
    <name evidence="2" type="primary">phoU</name>
    <name evidence="2" type="ORF">NO1_2023</name>
</gene>
<dbReference type="InterPro" id="IPR038078">
    <property type="entry name" value="PhoU-like_sf"/>
</dbReference>
<dbReference type="AlphaFoldDB" id="A0A388TDC7"/>
<feature type="domain" description="PhoU" evidence="1">
    <location>
        <begin position="1"/>
        <end position="52"/>
    </location>
</feature>
<protein>
    <submittedName>
        <fullName evidence="2">Phosphate transport system regulatory protein PhoU</fullName>
    </submittedName>
</protein>
<accession>A0A388TDC7</accession>